<dbReference type="Gene3D" id="1.25.10.10">
    <property type="entry name" value="Leucine-rich Repeat Variant"/>
    <property type="match status" value="1"/>
</dbReference>
<dbReference type="PROSITE" id="PS00170">
    <property type="entry name" value="CSA_PPIASE_1"/>
    <property type="match status" value="1"/>
</dbReference>
<dbReference type="InterPro" id="IPR044666">
    <property type="entry name" value="Cyclophilin_A-like"/>
</dbReference>
<dbReference type="InterPro" id="IPR016024">
    <property type="entry name" value="ARM-type_fold"/>
</dbReference>
<dbReference type="AlphaFoldDB" id="A6FZ16"/>
<dbReference type="eggNOG" id="COG0652">
    <property type="taxonomic scope" value="Bacteria"/>
</dbReference>
<keyword evidence="8" id="KW-1185">Reference proteome</keyword>
<proteinExistence type="inferred from homology"/>
<accession>A6FZ16</accession>
<dbReference type="InterPro" id="IPR020892">
    <property type="entry name" value="Cyclophilin-type_PPIase_CS"/>
</dbReference>
<organism evidence="7 8">
    <name type="scientific">Plesiocystis pacifica SIR-1</name>
    <dbReference type="NCBI Taxonomy" id="391625"/>
    <lineage>
        <taxon>Bacteria</taxon>
        <taxon>Pseudomonadati</taxon>
        <taxon>Myxococcota</taxon>
        <taxon>Polyangia</taxon>
        <taxon>Nannocystales</taxon>
        <taxon>Nannocystaceae</taxon>
        <taxon>Plesiocystis</taxon>
    </lineage>
</organism>
<evidence type="ECO:0000256" key="4">
    <source>
        <dbReference type="ARBA" id="ARBA00023235"/>
    </source>
</evidence>
<dbReference type="Gene3D" id="2.40.100.10">
    <property type="entry name" value="Cyclophilin-like"/>
    <property type="match status" value="1"/>
</dbReference>
<keyword evidence="3" id="KW-0697">Rotamase</keyword>
<evidence type="ECO:0000313" key="8">
    <source>
        <dbReference type="Proteomes" id="UP000005801"/>
    </source>
</evidence>
<dbReference type="InterPro" id="IPR002130">
    <property type="entry name" value="Cyclophilin-type_PPIase_dom"/>
</dbReference>
<dbReference type="PRINTS" id="PR00153">
    <property type="entry name" value="CSAPPISMRASE"/>
</dbReference>
<evidence type="ECO:0000256" key="5">
    <source>
        <dbReference type="SAM" id="MobiDB-lite"/>
    </source>
</evidence>
<evidence type="ECO:0000313" key="7">
    <source>
        <dbReference type="EMBL" id="EDM81171.1"/>
    </source>
</evidence>
<dbReference type="Pfam" id="PF00160">
    <property type="entry name" value="Pro_isomerase"/>
    <property type="match status" value="1"/>
</dbReference>
<dbReference type="EMBL" id="ABCS01000005">
    <property type="protein sequence ID" value="EDM81171.1"/>
    <property type="molecule type" value="Genomic_DNA"/>
</dbReference>
<evidence type="ECO:0000259" key="6">
    <source>
        <dbReference type="PROSITE" id="PS50072"/>
    </source>
</evidence>
<protein>
    <recommendedName>
        <fullName evidence="2">peptidylprolyl isomerase</fullName>
        <ecNumber evidence="2">5.2.1.8</ecNumber>
    </recommendedName>
</protein>
<reference evidence="7 8" key="1">
    <citation type="submission" date="2007-06" db="EMBL/GenBank/DDBJ databases">
        <authorList>
            <person name="Shimkets L."/>
            <person name="Ferriera S."/>
            <person name="Johnson J."/>
            <person name="Kravitz S."/>
            <person name="Beeson K."/>
            <person name="Sutton G."/>
            <person name="Rogers Y.-H."/>
            <person name="Friedman R."/>
            <person name="Frazier M."/>
            <person name="Venter J.C."/>
        </authorList>
    </citation>
    <scope>NUCLEOTIDE SEQUENCE [LARGE SCALE GENOMIC DNA]</scope>
    <source>
        <strain evidence="7 8">SIR-1</strain>
    </source>
</reference>
<evidence type="ECO:0000256" key="3">
    <source>
        <dbReference type="ARBA" id="ARBA00023110"/>
    </source>
</evidence>
<dbReference type="InterPro" id="IPR011989">
    <property type="entry name" value="ARM-like"/>
</dbReference>
<dbReference type="PANTHER" id="PTHR45625">
    <property type="entry name" value="PEPTIDYL-PROLYL CIS-TRANS ISOMERASE-RELATED"/>
    <property type="match status" value="1"/>
</dbReference>
<sequence>MSLGVLLAAAPGCGGGPSRSGGADALPRAETAEGLGAAREHDPARSWGTPTPSGPAPELALKAELERGSVEGELEAVLDGEARGLERDRALWSVARIGGGEALDRALAELDAADAQALAAAALLDVPASEPGSPPDPGAEGLDPRWRQLEDGLWTRYAVTDPHDLANLGALALAIARVGGGRSIERMGVELAGLEAARAGEDGATLRGRWELATRAVGVMCSRGFVIEAELARTLTDALESDAREVAEGSLYALSRCARSSGELLAESRESLALAKRLEPFVRDAAAVEEPTLARLAWRVFAAIGELPDPIPQAVLAARPSLAWTVEVEAARALGASEAGRQRIRERLRGIPLENFAGPRQHVLLAALQSMRGGIAGDARSTDAELTGIGQRLGEGRRSDDPRLRKLAALGSCELRLLQVIRTGKPEDLRGCEAQAGAPAIDPLPANWLANLEVEALLRATPATGAEGRTRDNLGTAAVEEGAALIGAGEGATEDRSVEAARRAHMASLLTMARDQDAARATPALAALAEVDDPAVLPVLRAALTRDDPGVLAAATTAIAVRSVDASKRDLEVVPLLEDLIRERRGAGSLEARLAAVEALGTLARSAVSVVTPEGVPGAEVGESPWLARTVVPLASDPSVAVRRRAREALLGHDDLVRAFDELEARGPSGAPIFGERLAADLEALLAEDTGAKGLRVTTSAGAFTIDFSGVASPINQANLAALAQAGFYEGLGFHRVVPGFVVQGGDPRGDGYGGPGYLVPCEWSNLRYVRGTVGMALAGKDTGGSQFFVTHTPQPHLDGRYTIIGQIRDPAELAVVDALLPGDRITGVEVLR</sequence>
<dbReference type="EC" id="5.2.1.8" evidence="2"/>
<dbReference type="GO" id="GO:0003755">
    <property type="term" value="F:peptidyl-prolyl cis-trans isomerase activity"/>
    <property type="evidence" value="ECO:0007669"/>
    <property type="project" value="UniProtKB-KW"/>
</dbReference>
<keyword evidence="4 7" id="KW-0413">Isomerase</keyword>
<dbReference type="SUPFAM" id="SSF50891">
    <property type="entry name" value="Cyclophilin-like"/>
    <property type="match status" value="1"/>
</dbReference>
<evidence type="ECO:0000256" key="1">
    <source>
        <dbReference type="ARBA" id="ARBA00007365"/>
    </source>
</evidence>
<feature type="domain" description="PPIase cyclophilin-type" evidence="6">
    <location>
        <begin position="699"/>
        <end position="820"/>
    </location>
</feature>
<dbReference type="Proteomes" id="UP000005801">
    <property type="component" value="Unassembled WGS sequence"/>
</dbReference>
<dbReference type="InterPro" id="IPR029000">
    <property type="entry name" value="Cyclophilin-like_dom_sf"/>
</dbReference>
<feature type="region of interest" description="Disordered" evidence="5">
    <location>
        <begin position="10"/>
        <end position="57"/>
    </location>
</feature>
<name>A6FZ16_9BACT</name>
<comment type="similarity">
    <text evidence="1">Belongs to the cyclophilin-type PPIase family.</text>
</comment>
<evidence type="ECO:0000256" key="2">
    <source>
        <dbReference type="ARBA" id="ARBA00013194"/>
    </source>
</evidence>
<dbReference type="PROSITE" id="PS50072">
    <property type="entry name" value="CSA_PPIASE_2"/>
    <property type="match status" value="1"/>
</dbReference>
<dbReference type="GO" id="GO:0006457">
    <property type="term" value="P:protein folding"/>
    <property type="evidence" value="ECO:0007669"/>
    <property type="project" value="InterPro"/>
</dbReference>
<dbReference type="PANTHER" id="PTHR45625:SF4">
    <property type="entry name" value="PEPTIDYLPROLYL ISOMERASE DOMAIN AND WD REPEAT-CONTAINING PROTEIN 1"/>
    <property type="match status" value="1"/>
</dbReference>
<comment type="caution">
    <text evidence="7">The sequence shown here is derived from an EMBL/GenBank/DDBJ whole genome shotgun (WGS) entry which is preliminary data.</text>
</comment>
<dbReference type="STRING" id="391625.PPSIR1_30185"/>
<dbReference type="SUPFAM" id="SSF48371">
    <property type="entry name" value="ARM repeat"/>
    <property type="match status" value="1"/>
</dbReference>
<dbReference type="CDD" id="cd00317">
    <property type="entry name" value="cyclophilin"/>
    <property type="match status" value="1"/>
</dbReference>
<gene>
    <name evidence="7" type="ORF">PPSIR1_30185</name>
</gene>